<dbReference type="EMBL" id="BARU01011775">
    <property type="protein sequence ID" value="GAH33157.1"/>
    <property type="molecule type" value="Genomic_DNA"/>
</dbReference>
<feature type="domain" description="Tr-type G" evidence="3">
    <location>
        <begin position="1"/>
        <end position="147"/>
    </location>
</feature>
<dbReference type="Pfam" id="PF00009">
    <property type="entry name" value="GTP_EFTU"/>
    <property type="match status" value="1"/>
</dbReference>
<dbReference type="Pfam" id="PF03144">
    <property type="entry name" value="GTP_EFTU_D2"/>
    <property type="match status" value="1"/>
</dbReference>
<keyword evidence="2" id="KW-0342">GTP-binding</keyword>
<dbReference type="GO" id="GO:0003924">
    <property type="term" value="F:GTPase activity"/>
    <property type="evidence" value="ECO:0007669"/>
    <property type="project" value="InterPro"/>
</dbReference>
<accession>X1EKQ1</accession>
<reference evidence="4" key="1">
    <citation type="journal article" date="2014" name="Front. Microbiol.">
        <title>High frequency of phylogenetically diverse reductive dehalogenase-homologous genes in deep subseafloor sedimentary metagenomes.</title>
        <authorList>
            <person name="Kawai M."/>
            <person name="Futagami T."/>
            <person name="Toyoda A."/>
            <person name="Takaki Y."/>
            <person name="Nishi S."/>
            <person name="Hori S."/>
            <person name="Arai W."/>
            <person name="Tsubouchi T."/>
            <person name="Morono Y."/>
            <person name="Uchiyama I."/>
            <person name="Ito T."/>
            <person name="Fujiyama A."/>
            <person name="Inagaki F."/>
            <person name="Takami H."/>
        </authorList>
    </citation>
    <scope>NUCLEOTIDE SEQUENCE</scope>
    <source>
        <strain evidence="4">Expedition CK06-06</strain>
    </source>
</reference>
<dbReference type="Gene3D" id="2.40.30.10">
    <property type="entry name" value="Translation factors"/>
    <property type="match status" value="1"/>
</dbReference>
<evidence type="ECO:0000256" key="1">
    <source>
        <dbReference type="ARBA" id="ARBA00022741"/>
    </source>
</evidence>
<feature type="non-terminal residue" evidence="4">
    <location>
        <position position="260"/>
    </location>
</feature>
<dbReference type="SUPFAM" id="SSF50447">
    <property type="entry name" value="Translation proteins"/>
    <property type="match status" value="1"/>
</dbReference>
<dbReference type="AlphaFoldDB" id="X1EKQ1"/>
<evidence type="ECO:0000256" key="2">
    <source>
        <dbReference type="ARBA" id="ARBA00023134"/>
    </source>
</evidence>
<dbReference type="InterPro" id="IPR009000">
    <property type="entry name" value="Transl_B-barrel_sf"/>
</dbReference>
<dbReference type="Gene3D" id="3.40.50.300">
    <property type="entry name" value="P-loop containing nucleotide triphosphate hydrolases"/>
    <property type="match status" value="1"/>
</dbReference>
<feature type="non-terminal residue" evidence="4">
    <location>
        <position position="1"/>
    </location>
</feature>
<dbReference type="GO" id="GO:0005525">
    <property type="term" value="F:GTP binding"/>
    <property type="evidence" value="ECO:0007669"/>
    <property type="project" value="UniProtKB-KW"/>
</dbReference>
<evidence type="ECO:0000259" key="3">
    <source>
        <dbReference type="PROSITE" id="PS51722"/>
    </source>
</evidence>
<organism evidence="4">
    <name type="scientific">marine sediment metagenome</name>
    <dbReference type="NCBI Taxonomy" id="412755"/>
    <lineage>
        <taxon>unclassified sequences</taxon>
        <taxon>metagenomes</taxon>
        <taxon>ecological metagenomes</taxon>
    </lineage>
</organism>
<dbReference type="PRINTS" id="PR00315">
    <property type="entry name" value="ELONGATNFCT"/>
</dbReference>
<proteinExistence type="predicted"/>
<dbReference type="InterPro" id="IPR004161">
    <property type="entry name" value="EFTu-like_2"/>
</dbReference>
<dbReference type="PANTHER" id="PTHR23115">
    <property type="entry name" value="TRANSLATION FACTOR"/>
    <property type="match status" value="1"/>
</dbReference>
<comment type="caution">
    <text evidence="4">The sequence shown here is derived from an EMBL/GenBank/DDBJ whole genome shotgun (WGS) entry which is preliminary data.</text>
</comment>
<name>X1EKQ1_9ZZZZ</name>
<sequence>FETDSRRYNIIDAPGHKDFVKSMISGAAEADVAILVVDAKETSTKGAAPQTREHLVLLKALGIDRLVVAVNKMDTVGFDQEAFDLCKMEIEHFCEGIQYQVGIDALYLPICALDGDNVDKPSQKLSWYKGQNLLNVLDSIEQPSRPIDLPLRMPILRTFVVPGVGSVIAGRIETGKVSLGNKVVIAPYPGTGMAQAEVKSIEWQHKEVDSASAGDDVGVLLTKQKKGFVARYVKKGAVLGSPMDSPRGCRRFKAEIVVTG</sequence>
<gene>
    <name evidence="4" type="ORF">S03H2_21993</name>
</gene>
<dbReference type="SUPFAM" id="SSF52540">
    <property type="entry name" value="P-loop containing nucleoside triphosphate hydrolases"/>
    <property type="match status" value="1"/>
</dbReference>
<dbReference type="InterPro" id="IPR027417">
    <property type="entry name" value="P-loop_NTPase"/>
</dbReference>
<dbReference type="InterPro" id="IPR000795">
    <property type="entry name" value="T_Tr_GTP-bd_dom"/>
</dbReference>
<keyword evidence="1" id="KW-0547">Nucleotide-binding</keyword>
<dbReference type="InterPro" id="IPR050100">
    <property type="entry name" value="TRAFAC_GTPase_members"/>
</dbReference>
<protein>
    <recommendedName>
        <fullName evidence="3">Tr-type G domain-containing protein</fullName>
    </recommendedName>
</protein>
<dbReference type="PROSITE" id="PS51722">
    <property type="entry name" value="G_TR_2"/>
    <property type="match status" value="1"/>
</dbReference>
<evidence type="ECO:0000313" key="4">
    <source>
        <dbReference type="EMBL" id="GAH33157.1"/>
    </source>
</evidence>